<accession>A0A371CQY5</accession>
<dbReference type="AlphaFoldDB" id="A0A371CQY5"/>
<feature type="region of interest" description="Disordered" evidence="1">
    <location>
        <begin position="350"/>
        <end position="388"/>
    </location>
</feature>
<feature type="region of interest" description="Disordered" evidence="1">
    <location>
        <begin position="450"/>
        <end position="627"/>
    </location>
</feature>
<evidence type="ECO:0000313" key="2">
    <source>
        <dbReference type="EMBL" id="RDX42696.1"/>
    </source>
</evidence>
<protein>
    <submittedName>
        <fullName evidence="2">Uncharacterized protein</fullName>
    </submittedName>
</protein>
<dbReference type="OrthoDB" id="2732771at2759"/>
<reference evidence="2 3" key="1">
    <citation type="journal article" date="2018" name="Biotechnol. Biofuels">
        <title>Integrative visual omics of the white-rot fungus Polyporus brumalis exposes the biotechnological potential of its oxidative enzymes for delignifying raw plant biomass.</title>
        <authorList>
            <person name="Miyauchi S."/>
            <person name="Rancon A."/>
            <person name="Drula E."/>
            <person name="Hage H."/>
            <person name="Chaduli D."/>
            <person name="Favel A."/>
            <person name="Grisel S."/>
            <person name="Henrissat B."/>
            <person name="Herpoel-Gimbert I."/>
            <person name="Ruiz-Duenas F.J."/>
            <person name="Chevret D."/>
            <person name="Hainaut M."/>
            <person name="Lin J."/>
            <person name="Wang M."/>
            <person name="Pangilinan J."/>
            <person name="Lipzen A."/>
            <person name="Lesage-Meessen L."/>
            <person name="Navarro D."/>
            <person name="Riley R."/>
            <person name="Grigoriev I.V."/>
            <person name="Zhou S."/>
            <person name="Raouche S."/>
            <person name="Rosso M.N."/>
        </authorList>
    </citation>
    <scope>NUCLEOTIDE SEQUENCE [LARGE SCALE GENOMIC DNA]</scope>
    <source>
        <strain evidence="2 3">BRFM 1820</strain>
    </source>
</reference>
<feature type="compositionally biased region" description="Acidic residues" evidence="1">
    <location>
        <begin position="787"/>
        <end position="796"/>
    </location>
</feature>
<feature type="region of interest" description="Disordered" evidence="1">
    <location>
        <begin position="787"/>
        <end position="827"/>
    </location>
</feature>
<feature type="region of interest" description="Disordered" evidence="1">
    <location>
        <begin position="1"/>
        <end position="30"/>
    </location>
</feature>
<dbReference type="Proteomes" id="UP000256964">
    <property type="component" value="Unassembled WGS sequence"/>
</dbReference>
<name>A0A371CQY5_9APHY</name>
<feature type="compositionally biased region" description="Low complexity" evidence="1">
    <location>
        <begin position="586"/>
        <end position="595"/>
    </location>
</feature>
<organism evidence="2 3">
    <name type="scientific">Lentinus brumalis</name>
    <dbReference type="NCBI Taxonomy" id="2498619"/>
    <lineage>
        <taxon>Eukaryota</taxon>
        <taxon>Fungi</taxon>
        <taxon>Dikarya</taxon>
        <taxon>Basidiomycota</taxon>
        <taxon>Agaricomycotina</taxon>
        <taxon>Agaricomycetes</taxon>
        <taxon>Polyporales</taxon>
        <taxon>Polyporaceae</taxon>
        <taxon>Lentinus</taxon>
    </lineage>
</organism>
<dbReference type="EMBL" id="KZ857478">
    <property type="protein sequence ID" value="RDX42696.1"/>
    <property type="molecule type" value="Genomic_DNA"/>
</dbReference>
<feature type="compositionally biased region" description="Polar residues" evidence="1">
    <location>
        <begin position="1"/>
        <end position="10"/>
    </location>
</feature>
<keyword evidence="3" id="KW-1185">Reference proteome</keyword>
<feature type="compositionally biased region" description="Low complexity" evidence="1">
    <location>
        <begin position="362"/>
        <end position="388"/>
    </location>
</feature>
<dbReference type="STRING" id="139420.A0A371CQY5"/>
<feature type="compositionally biased region" description="Basic and acidic residues" evidence="1">
    <location>
        <begin position="20"/>
        <end position="30"/>
    </location>
</feature>
<evidence type="ECO:0000313" key="3">
    <source>
        <dbReference type="Proteomes" id="UP000256964"/>
    </source>
</evidence>
<feature type="compositionally biased region" description="Basic residues" evidence="1">
    <location>
        <begin position="818"/>
        <end position="827"/>
    </location>
</feature>
<evidence type="ECO:0000256" key="1">
    <source>
        <dbReference type="SAM" id="MobiDB-lite"/>
    </source>
</evidence>
<proteinExistence type="predicted"/>
<gene>
    <name evidence="2" type="ORF">OH76DRAFT_1488412</name>
</gene>
<feature type="compositionally biased region" description="Pro residues" evidence="1">
    <location>
        <begin position="596"/>
        <end position="605"/>
    </location>
</feature>
<feature type="compositionally biased region" description="Low complexity" evidence="1">
    <location>
        <begin position="469"/>
        <end position="531"/>
    </location>
</feature>
<sequence>MSTSSSNPITVSVVKKMKKKPTDDPTEGDGRRWAKGAKFHFLSGLLVRWGDARELAEMSSFYSRVTLLFLRQFTWDHSLDVDGTGTPGDPSEEDLDEVLDVRGLTAEEIARRNVIYLDLRGKLQRWFRYHGTKSLKSRKPENSLAKIIKAFGTQTKPPRRMQTLQFYSKLYYESRVKTIVDAEWPKVVAEAGAKGAKPPKRLKHQNAVLTRIFASEPLVFQEALKAQRDAEHEEEVALWKAARLDFGDAARSPQEYHEALEEASHWLPGFADALSKYLGLNASVVLSGPIGSKGGRIDVKAVHSGKSKGVLPTIWPDHDPHSYKVLVKGLIAFGNACFSEEECRRRALPGTVPEEGGELMGSSTRAPSPSTAPSTASSRPPSPAPVASVSRPLAPVLAALLEPSQQVKKAPVIQPRATAGVPMVMPPPLRMTSLARPSATIAAVPAARTTSAGAGPTGAIHGPIPRSGAPATATAEVAGANACASSGPGISSTTTTPSAVPAPSTSSAATVSPSTDAPLSPSSTTSSASSLIVLPPTAATSQGHPAPSLPGKTTATSGKSLPRLKVNSKQPLASQAAVPSSPPLTPSSAPESCATSPPPSPPSSPNPVTSGLPISHNPALDSAASSQQDAFSRLDAANCTPDINRVVEYLMKHDTWGPVWEHCVATYVEIERYAQFEACGSLQNPTGGRPSEVSAWMKRARKLVDFQIKSVGDFADAWFGWWRNNQSDDWSALNVTGPNGIRLFLLTLAWWGSALEDNDEVQGARWADALSEVRVAFDHVLVAAAEEESEAGEAAEAEVPPPESKKRRRGTITTPSVVKKHKRGSKN</sequence>